<dbReference type="SMART" id="SM00451">
    <property type="entry name" value="ZnF_U1"/>
    <property type="match status" value="3"/>
</dbReference>
<dbReference type="AlphaFoldDB" id="A0A1A9WZV2"/>
<dbReference type="GO" id="GO:0005634">
    <property type="term" value="C:nucleus"/>
    <property type="evidence" value="ECO:0007669"/>
    <property type="project" value="UniProtKB-SubCell"/>
</dbReference>
<name>A0A1A9WZV2_9MUSC</name>
<feature type="region of interest" description="Disordered" evidence="6">
    <location>
        <begin position="280"/>
        <end position="299"/>
    </location>
</feature>
<organism evidence="8 9">
    <name type="scientific">Glossina brevipalpis</name>
    <dbReference type="NCBI Taxonomy" id="37001"/>
    <lineage>
        <taxon>Eukaryota</taxon>
        <taxon>Metazoa</taxon>
        <taxon>Ecdysozoa</taxon>
        <taxon>Arthropoda</taxon>
        <taxon>Hexapoda</taxon>
        <taxon>Insecta</taxon>
        <taxon>Pterygota</taxon>
        <taxon>Neoptera</taxon>
        <taxon>Endopterygota</taxon>
        <taxon>Diptera</taxon>
        <taxon>Brachycera</taxon>
        <taxon>Muscomorpha</taxon>
        <taxon>Hippoboscoidea</taxon>
        <taxon>Glossinidae</taxon>
        <taxon>Glossina</taxon>
    </lineage>
</organism>
<evidence type="ECO:0000256" key="1">
    <source>
        <dbReference type="ARBA" id="ARBA00004123"/>
    </source>
</evidence>
<dbReference type="STRING" id="37001.A0A1A9WZV2"/>
<keyword evidence="5" id="KW-0539">Nucleus</keyword>
<evidence type="ECO:0000313" key="9">
    <source>
        <dbReference type="Proteomes" id="UP000091820"/>
    </source>
</evidence>
<evidence type="ECO:0000256" key="5">
    <source>
        <dbReference type="ARBA" id="ARBA00023242"/>
    </source>
</evidence>
<dbReference type="PANTHER" id="PTHR46786:SF1">
    <property type="entry name" value="ZINC FINGER MATRIN-TYPE PROTEIN 3"/>
    <property type="match status" value="1"/>
</dbReference>
<evidence type="ECO:0000259" key="7">
    <source>
        <dbReference type="PROSITE" id="PS50171"/>
    </source>
</evidence>
<dbReference type="Proteomes" id="UP000091820">
    <property type="component" value="Unassembled WGS sequence"/>
</dbReference>
<evidence type="ECO:0000313" key="8">
    <source>
        <dbReference type="EnsemblMetazoa" id="GBRI039014-PA"/>
    </source>
</evidence>
<feature type="compositionally biased region" description="Low complexity" evidence="6">
    <location>
        <begin position="283"/>
        <end position="295"/>
    </location>
</feature>
<accession>A0A1A9WZV2</accession>
<reference evidence="9" key="1">
    <citation type="submission" date="2014-03" db="EMBL/GenBank/DDBJ databases">
        <authorList>
            <person name="Aksoy S."/>
            <person name="Warren W."/>
            <person name="Wilson R.K."/>
        </authorList>
    </citation>
    <scope>NUCLEOTIDE SEQUENCE [LARGE SCALE GENOMIC DNA]</scope>
    <source>
        <strain evidence="9">IAEA</strain>
    </source>
</reference>
<dbReference type="Pfam" id="PF12874">
    <property type="entry name" value="zf-met"/>
    <property type="match status" value="3"/>
</dbReference>
<dbReference type="SUPFAM" id="SSF57667">
    <property type="entry name" value="beta-beta-alpha zinc fingers"/>
    <property type="match status" value="3"/>
</dbReference>
<dbReference type="InterPro" id="IPR000690">
    <property type="entry name" value="Matrin/U1-C_Znf_C2H2"/>
</dbReference>
<evidence type="ECO:0000256" key="6">
    <source>
        <dbReference type="SAM" id="MobiDB-lite"/>
    </source>
</evidence>
<dbReference type="EnsemblMetazoa" id="GBRI039014-RA">
    <property type="protein sequence ID" value="GBRI039014-PA"/>
    <property type="gene ID" value="GBRI039014"/>
</dbReference>
<keyword evidence="3" id="KW-0863">Zinc-finger</keyword>
<dbReference type="GO" id="GO:0003676">
    <property type="term" value="F:nucleic acid binding"/>
    <property type="evidence" value="ECO:0007669"/>
    <property type="project" value="InterPro"/>
</dbReference>
<feature type="domain" description="Matrin-type" evidence="7">
    <location>
        <begin position="211"/>
        <end position="241"/>
    </location>
</feature>
<evidence type="ECO:0000256" key="3">
    <source>
        <dbReference type="ARBA" id="ARBA00022771"/>
    </source>
</evidence>
<dbReference type="InterPro" id="IPR003604">
    <property type="entry name" value="Matrin/U1-like-C_Znf_C2H2"/>
</dbReference>
<dbReference type="VEuPathDB" id="VectorBase:GBRI039014"/>
<dbReference type="InterPro" id="IPR013087">
    <property type="entry name" value="Znf_C2H2_type"/>
</dbReference>
<dbReference type="Gene3D" id="3.30.160.60">
    <property type="entry name" value="Classic Zinc Finger"/>
    <property type="match status" value="3"/>
</dbReference>
<dbReference type="SMART" id="SM00355">
    <property type="entry name" value="ZnF_C2H2"/>
    <property type="match status" value="3"/>
</dbReference>
<comment type="subcellular location">
    <subcellularLocation>
        <location evidence="1">Nucleus</location>
    </subcellularLocation>
</comment>
<keyword evidence="9" id="KW-1185">Reference proteome</keyword>
<proteinExistence type="predicted"/>
<dbReference type="PROSITE" id="PS50171">
    <property type="entry name" value="ZF_MATRIN"/>
    <property type="match status" value="1"/>
</dbReference>
<keyword evidence="4" id="KW-0862">Zinc</keyword>
<dbReference type="PANTHER" id="PTHR46786">
    <property type="entry name" value="ZINC FINGER MATRIN-TYPE PROTEIN 3"/>
    <property type="match status" value="1"/>
</dbReference>
<reference evidence="8" key="2">
    <citation type="submission" date="2020-05" db="UniProtKB">
        <authorList>
            <consortium name="EnsemblMetazoa"/>
        </authorList>
    </citation>
    <scope>IDENTIFICATION</scope>
    <source>
        <strain evidence="8">IAEA</strain>
    </source>
</reference>
<evidence type="ECO:0000256" key="4">
    <source>
        <dbReference type="ARBA" id="ARBA00022833"/>
    </source>
</evidence>
<dbReference type="InterPro" id="IPR052644">
    <property type="entry name" value="ZMAT3"/>
</dbReference>
<evidence type="ECO:0000256" key="2">
    <source>
        <dbReference type="ARBA" id="ARBA00022723"/>
    </source>
</evidence>
<keyword evidence="2" id="KW-0479">Metal-binding</keyword>
<sequence length="421" mass="46228">MNCDFLCTCSVPLKHNNEDKQVSLMSRSYEQRGDATNYEILLPTPAPPRCMDAAVYGQGSHAYYDDNTMISYVGSASNAAEACFKDRFTTSGKHDINCFPEIYGNAANRKNDAGSASIEKLSETSNEGKMVIFQGRDESYPDELNKLIHPMSCEVCNVKTNSLSSAKDHYESRVHDRRLTAWLNKIYVEKGLEAPSLKRFFKHGTAGPHSYYCKVCNLKLTSLAHANQHCAGRKHRLAISKLANSPDAGYYNSEDTSVSTVNKQNIKIANDGPYGTEDQFKISSSSSTNSNASTNIKPNQDTNTQLNSLLFCSMCSVTVTSALQMAAHLNGIKHKKKLQGPGAGSGTVINEGIIDKPVTACSQLQDNVLSTLLKTNSTITDSTDLSTYRTPNGLFYCKRFLIFDGGMLLTHSLTFIQASTY</sequence>
<protein>
    <recommendedName>
        <fullName evidence="7">Matrin-type domain-containing protein</fullName>
    </recommendedName>
</protein>
<dbReference type="GO" id="GO:0008270">
    <property type="term" value="F:zinc ion binding"/>
    <property type="evidence" value="ECO:0007669"/>
    <property type="project" value="UniProtKB-KW"/>
</dbReference>
<dbReference type="InterPro" id="IPR036236">
    <property type="entry name" value="Znf_C2H2_sf"/>
</dbReference>